<dbReference type="Gene3D" id="6.10.140.2220">
    <property type="match status" value="1"/>
</dbReference>
<organism evidence="5 6">
    <name type="scientific">Septoria linicola</name>
    <dbReference type="NCBI Taxonomy" id="215465"/>
    <lineage>
        <taxon>Eukaryota</taxon>
        <taxon>Fungi</taxon>
        <taxon>Dikarya</taxon>
        <taxon>Ascomycota</taxon>
        <taxon>Pezizomycotina</taxon>
        <taxon>Dothideomycetes</taxon>
        <taxon>Dothideomycetidae</taxon>
        <taxon>Mycosphaerellales</taxon>
        <taxon>Mycosphaerellaceae</taxon>
        <taxon>Septoria</taxon>
    </lineage>
</organism>
<proteinExistence type="predicted"/>
<evidence type="ECO:0000256" key="2">
    <source>
        <dbReference type="ARBA" id="ARBA00022771"/>
    </source>
</evidence>
<name>A0A9Q9ASL2_9PEZI</name>
<sequence length="266" mass="30115">MHGRQEATCVISLWDSGLLTAVNEQEGSFVVEQPLSTYTNTRGWEVLPVTDLIGLPLRARPLRDYSGFTEMVRQLRKDYKIPPIRPRQDKNQTIALLSLEPDVTSPIFNSPRITADCDVVVARVDGQSLTREVLCILEHFIDEGQDTAGAVLGRVDLGKDARQKLVGQIFSPEMFVALFEGLRDERVKALQRVVGEGHPELQRWKNLECPVVISRCEWCKEKAGPNGEELVLCARCRKVRYCGKDHQRKDWPKHKQTCAPRQIAEA</sequence>
<dbReference type="Proteomes" id="UP001056384">
    <property type="component" value="Chromosome 7"/>
</dbReference>
<reference evidence="5" key="1">
    <citation type="submission" date="2022-06" db="EMBL/GenBank/DDBJ databases">
        <title>Complete genome sequences of two strains of the flax pathogen Septoria linicola.</title>
        <authorList>
            <person name="Lapalu N."/>
            <person name="Simon A."/>
            <person name="Demenou B."/>
            <person name="Paumier D."/>
            <person name="Guillot M.-P."/>
            <person name="Gout L."/>
            <person name="Valade R."/>
        </authorList>
    </citation>
    <scope>NUCLEOTIDE SEQUENCE</scope>
    <source>
        <strain evidence="5">SE15195</strain>
    </source>
</reference>
<dbReference type="Pfam" id="PF01753">
    <property type="entry name" value="zf-MYND"/>
    <property type="match status" value="1"/>
</dbReference>
<protein>
    <submittedName>
        <fullName evidence="5">Zinc finger, MYND-type</fullName>
    </submittedName>
</protein>
<dbReference type="EMBL" id="CP099424">
    <property type="protein sequence ID" value="USW55042.1"/>
    <property type="molecule type" value="Genomic_DNA"/>
</dbReference>
<evidence type="ECO:0000256" key="3">
    <source>
        <dbReference type="ARBA" id="ARBA00022833"/>
    </source>
</evidence>
<keyword evidence="2" id="KW-0863">Zinc-finger</keyword>
<keyword evidence="1" id="KW-0479">Metal-binding</keyword>
<dbReference type="InterPro" id="IPR002893">
    <property type="entry name" value="Znf_MYND"/>
</dbReference>
<gene>
    <name evidence="5" type="ORF">Slin15195_G083610</name>
</gene>
<evidence type="ECO:0000259" key="4">
    <source>
        <dbReference type="PROSITE" id="PS01360"/>
    </source>
</evidence>
<dbReference type="GO" id="GO:0008270">
    <property type="term" value="F:zinc ion binding"/>
    <property type="evidence" value="ECO:0007669"/>
    <property type="project" value="UniProtKB-KW"/>
</dbReference>
<evidence type="ECO:0000313" key="6">
    <source>
        <dbReference type="Proteomes" id="UP001056384"/>
    </source>
</evidence>
<dbReference type="PROSITE" id="PS01360">
    <property type="entry name" value="ZF_MYND_1"/>
    <property type="match status" value="1"/>
</dbReference>
<evidence type="ECO:0000313" key="5">
    <source>
        <dbReference type="EMBL" id="USW55042.1"/>
    </source>
</evidence>
<keyword evidence="6" id="KW-1185">Reference proteome</keyword>
<dbReference type="SUPFAM" id="SSF144232">
    <property type="entry name" value="HIT/MYND zinc finger-like"/>
    <property type="match status" value="1"/>
</dbReference>
<keyword evidence="3" id="KW-0862">Zinc</keyword>
<feature type="domain" description="MYND-type" evidence="4">
    <location>
        <begin position="216"/>
        <end position="258"/>
    </location>
</feature>
<evidence type="ECO:0000256" key="1">
    <source>
        <dbReference type="ARBA" id="ARBA00022723"/>
    </source>
</evidence>
<accession>A0A9Q9ASL2</accession>
<dbReference type="AlphaFoldDB" id="A0A9Q9ASL2"/>